<organism evidence="1 2">
    <name type="scientific">Pleurotus cornucopiae</name>
    <name type="common">Cornucopia mushroom</name>
    <dbReference type="NCBI Taxonomy" id="5321"/>
    <lineage>
        <taxon>Eukaryota</taxon>
        <taxon>Fungi</taxon>
        <taxon>Dikarya</taxon>
        <taxon>Basidiomycota</taxon>
        <taxon>Agaricomycotina</taxon>
        <taxon>Agaricomycetes</taxon>
        <taxon>Agaricomycetidae</taxon>
        <taxon>Agaricales</taxon>
        <taxon>Pleurotineae</taxon>
        <taxon>Pleurotaceae</taxon>
        <taxon>Pleurotus</taxon>
    </lineage>
</organism>
<sequence>MATDRAMMDSQYNPVATEEVATPSLSEAGDSKWLPSSNPLIDTPTFEDPPGLKDTQEPSSASVQSKPSRKRTLTFVILGICICIILVAAVAIPVLLTHYFKKRNQSSERSNTSTSATPTPSPVLPDGPLPTAGTDGSIIRMDNGELFIYSNNYGGDWATTPDDPFAPGGKAQSWSKRIGSEEWVWGTDVIRGVNLGGWLVTEPFIVPALYEKYATVGGFAVIDEWMLCVAMGKNVAKELENHYATFITERDFAEIAAAGLNWVRIPIGFWAIDTMEHEPFLKSSSWTYLLKAIEWARKYGLRIYLDLHALPGSQNGWNHSGKGGSINFMNGVMGIANAQRTLTYIQILTEFVSQEQYRDVVCMLGIVNEILWKTIGQTSIESFYYAAYDTIRNATGLGTGNGPYIVLHDAFQGLKPWENFLSGSDRVVIDQHPYLAFRKDGALTLEEMVDIPCEWAMATNRSSRVFGVTVGGEFSTAINDCGLWLNGVGSSPTNTDCAHWDDWEHYDQTTIDNLKKVTLASMDALQNFFFWTWKIGNSTVLQKSSSPLWHYKLGLQRGWIPKDPREAVGHCASVLQTSDVFDGRHPSTAIGGSGAGTLSANQARAFPPATLSPSFSGTQMTLLPTYTATGTVKTLFAPTFSSAPSATVGTGWTNAKDQALAYVPVAGCDYPELQHTMRFFVILPLLLAAIALARPVEDNEDGFFSPKKKTPSLKDGLLGAGAPAIAIGKETSV</sequence>
<accession>A0ACB7JED5</accession>
<gene>
    <name evidence="1" type="ORF">CCMSSC00406_0000678</name>
</gene>
<reference evidence="1 2" key="1">
    <citation type="journal article" date="2021" name="Appl. Environ. Microbiol.">
        <title>Genetic linkage and physical mapping for an oyster mushroom Pleurotus cornucopiae and QTL analysis for the trait cap color.</title>
        <authorList>
            <person name="Zhang Y."/>
            <person name="Gao W."/>
            <person name="Sonnenberg A."/>
            <person name="Chen Q."/>
            <person name="Zhang J."/>
            <person name="Huang C."/>
        </authorList>
    </citation>
    <scope>NUCLEOTIDE SEQUENCE [LARGE SCALE GENOMIC DNA]</scope>
    <source>
        <strain evidence="1">CCMSSC00406</strain>
    </source>
</reference>
<protein>
    <submittedName>
        <fullName evidence="1">Uncharacterized protein</fullName>
    </submittedName>
</protein>
<name>A0ACB7JED5_PLECO</name>
<keyword evidence="2" id="KW-1185">Reference proteome</keyword>
<evidence type="ECO:0000313" key="2">
    <source>
        <dbReference type="Proteomes" id="UP000824881"/>
    </source>
</evidence>
<dbReference type="Proteomes" id="UP000824881">
    <property type="component" value="Unassembled WGS sequence"/>
</dbReference>
<comment type="caution">
    <text evidence="1">The sequence shown here is derived from an EMBL/GenBank/DDBJ whole genome shotgun (WGS) entry which is preliminary data.</text>
</comment>
<dbReference type="EMBL" id="WQMT02000001">
    <property type="protein sequence ID" value="KAG9227676.1"/>
    <property type="molecule type" value="Genomic_DNA"/>
</dbReference>
<proteinExistence type="predicted"/>
<evidence type="ECO:0000313" key="1">
    <source>
        <dbReference type="EMBL" id="KAG9227676.1"/>
    </source>
</evidence>